<dbReference type="Gene3D" id="3.40.50.150">
    <property type="entry name" value="Vaccinia Virus protein VP39"/>
    <property type="match status" value="1"/>
</dbReference>
<dbReference type="InterPro" id="IPR029063">
    <property type="entry name" value="SAM-dependent_MTases_sf"/>
</dbReference>
<keyword evidence="6" id="KW-1185">Reference proteome</keyword>
<dbReference type="SMART" id="SM00490">
    <property type="entry name" value="HELICc"/>
    <property type="match status" value="1"/>
</dbReference>
<dbReference type="EMBL" id="JBHLTS010000021">
    <property type="protein sequence ID" value="MFC0514650.1"/>
    <property type="molecule type" value="Genomic_DNA"/>
</dbReference>
<dbReference type="PROSITE" id="PS51194">
    <property type="entry name" value="HELICASE_CTER"/>
    <property type="match status" value="1"/>
</dbReference>
<evidence type="ECO:0000259" key="4">
    <source>
        <dbReference type="PROSITE" id="PS51194"/>
    </source>
</evidence>
<evidence type="ECO:0000259" key="3">
    <source>
        <dbReference type="PROSITE" id="PS51192"/>
    </source>
</evidence>
<keyword evidence="5" id="KW-0067">ATP-binding</keyword>
<dbReference type="SUPFAM" id="SSF53335">
    <property type="entry name" value="S-adenosyl-L-methionine-dependent methyltransferases"/>
    <property type="match status" value="1"/>
</dbReference>
<organism evidence="5 6">
    <name type="scientific">Mucilaginibacter angelicae</name>
    <dbReference type="NCBI Taxonomy" id="869718"/>
    <lineage>
        <taxon>Bacteria</taxon>
        <taxon>Pseudomonadati</taxon>
        <taxon>Bacteroidota</taxon>
        <taxon>Sphingobacteriia</taxon>
        <taxon>Sphingobacteriales</taxon>
        <taxon>Sphingobacteriaceae</taxon>
        <taxon>Mucilaginibacter</taxon>
    </lineage>
</organism>
<feature type="coiled-coil region" evidence="1">
    <location>
        <begin position="1099"/>
        <end position="1126"/>
    </location>
</feature>
<gene>
    <name evidence="5" type="ORF">ACFFGT_10575</name>
</gene>
<feature type="region of interest" description="Disordered" evidence="2">
    <location>
        <begin position="1796"/>
        <end position="1855"/>
    </location>
</feature>
<evidence type="ECO:0000256" key="1">
    <source>
        <dbReference type="SAM" id="Coils"/>
    </source>
</evidence>
<feature type="compositionally biased region" description="Basic and acidic residues" evidence="2">
    <location>
        <begin position="1800"/>
        <end position="1812"/>
    </location>
</feature>
<dbReference type="SMART" id="SM00487">
    <property type="entry name" value="DEXDc"/>
    <property type="match status" value="1"/>
</dbReference>
<protein>
    <submittedName>
        <fullName evidence="5">Helicase-related protein</fullName>
    </submittedName>
</protein>
<accession>A0ABV6L5C2</accession>
<evidence type="ECO:0000313" key="6">
    <source>
        <dbReference type="Proteomes" id="UP001589828"/>
    </source>
</evidence>
<keyword evidence="5" id="KW-0547">Nucleotide-binding</keyword>
<proteinExistence type="predicted"/>
<comment type="caution">
    <text evidence="5">The sequence shown here is derived from an EMBL/GenBank/DDBJ whole genome shotgun (WGS) entry which is preliminary data.</text>
</comment>
<dbReference type="GO" id="GO:0004386">
    <property type="term" value="F:helicase activity"/>
    <property type="evidence" value="ECO:0007669"/>
    <property type="project" value="UniProtKB-KW"/>
</dbReference>
<sequence>MAYNPLKQLRTNIEAIKIALAYRPGDRLNEQQAETLRGYAGFGGLKAVLYPRTEISGWREMNASQNDLKLYPSMMELHEVLRKELGDGYQTAIDSIRASVVTAFYTPAIVPQVLYGVLQEKGIRPTMLYEPSAGAGIFITQAAKAFPALRVSAVEKDLPTGKVLTALCSTLPMEVVVQIKGFEETPGAEDGKYDLVANNIPFGNFQIFDPAYQGNSLSAKIHTYFFAKGLDKLAEGGIMAYITTDAFLNSPSNKAAREHLFSRANLVSLAIMPDNLMKETGNTEAPSHLLIVQKAGDKATLSSEEKLLLETEWRENRFGRYTVNSYIRERGDSIVMAETIRPGKTQYGQAATEFWQNGDIGAIAGKLKANITAGFDQYFDRGAFIKASNGLSQVTVQNTDELPPLTYKPMPESKAVAASVQLGLFDTQTAETLSRAADYLTETDQATVLTETARTAGIIRTRDHAAHESIVLVAARLRQNKTFAYKLYSNVNEITFPLAWLNAGAFSRETAALPEKLTRYGHEFFFEGDLGLKGSFNFSQEEKTWFNGLQPHHQEGSLVTEGLKTGRIKELDPARNRALFEPLPDQKDAAFYRAYILLRDRYYELSAKEAEALQPFPLIRESLNQAYHAFKQQYGELNRPANRRLILADEKDGFKMLASIETREQHIFRPADILAGPVFQRAEVFKTDDPVSALARCLNDYGMVDLGFIAAATGLSADETIIGLHSHIFLNPENREWETRDAYLSGNVVQKLEAAQKVADADPADDELQRSLDAIRKAQPEQIPFELLDFNLGERWFPNRYYERFASDFFELPVTISYLASSDNFKVSVSGSNLKLTREFAIRPKDSSRTTYGYTLLEHALENTTPYFSYEVKMGDTTKRYPDNEAIQLAHEKIEQIRSGFTNWLQELPDEQKQDITGLYNRTFNCYVLREFNGDHLRFPGLDKNALGIGDLYSSQKNAAWRVIQNRGGLIDHEVGLGKTLTMIVAGHEMKRLGIVQKPMILALKANVNQIADTYRKAYPHARILFPGEHDFTPEKRLRIFHEIKNNNWDCIILTHDQFGKIPQSPEIQSQIFAKELAAVTEDLMMLKSEGGDISRRMLKGLEIRKNNLVAKLKTLAEDIAEKKDTGITFREMGIDHLFIDESHKFKNLTFTTRHDRVAGLGNTEGSQKALNMLFAVRTLQQQFDRDLCVTFLSGTPISNSLTEMYLIFKYLRPKEMERQYIDNFDGWAAVFARKTTDFEFSVTNQIINKERFRHFIKVPELALFYNEITDYKTAAHINLDKPALDEQLVNITPTPEQNDFITRLMQFAENGDATLIGRAPLSEDEDKGRMLIATNYAKKMAADMRLINPAYGDHPDNKVNTCARKLAELYHSSTPHKGTQIVFCDIGTPKAGEFNLYDALKDKLVNDLNVKANEITFIHSWTDKQKPELFKKMNRGEIRVLIGSTEKAGTGLNVQQRVIAMHHLDIPWKPSELEQRNGRGARQGNLLAKQHYGNQVLNFIYAVEQSLDNYKFNLLKNKQTFISQMKNCELNVRSIDEGSVDEKSGMNFSEYIAILSGDISLLEKSKLEKKIAALESLKTAHYRDINRSRYTLEDKLKEKEKLSKELVGISSDLKIYQAQLKLDKEGTKVNAISLDKLQSADPVAIGKFLVSKYRNWMPENGTTGKAKLGSLYGFDLMIERHLGAFDSDKPANHYNTLYAWRPETGNKYLYNSGAPNTDNPKTAARYYLHAIDRVGGQAEKLSGQFKELDQQIPQLENLLGKKFEREGELQGMKTELTRLEREIAASIAAKQKLQQGGADEAKEQEQQKEVQPEAVVVKMPAPGDKTDTRLTVNGSPDFSPPQPGLHERKKGLRP</sequence>
<dbReference type="RefSeq" id="WP_377022494.1">
    <property type="nucleotide sequence ID" value="NZ_JBHLTS010000021.1"/>
</dbReference>
<dbReference type="SUPFAM" id="SSF52540">
    <property type="entry name" value="P-loop containing nucleoside triphosphate hydrolases"/>
    <property type="match status" value="2"/>
</dbReference>
<dbReference type="Proteomes" id="UP001589828">
    <property type="component" value="Unassembled WGS sequence"/>
</dbReference>
<evidence type="ECO:0000256" key="2">
    <source>
        <dbReference type="SAM" id="MobiDB-lite"/>
    </source>
</evidence>
<dbReference type="Gene3D" id="3.40.50.300">
    <property type="entry name" value="P-loop containing nucleotide triphosphate hydrolases"/>
    <property type="match status" value="2"/>
</dbReference>
<dbReference type="InterPro" id="IPR027417">
    <property type="entry name" value="P-loop_NTPase"/>
</dbReference>
<dbReference type="Pfam" id="PF00271">
    <property type="entry name" value="Helicase_C"/>
    <property type="match status" value="1"/>
</dbReference>
<feature type="domain" description="Helicase C-terminal" evidence="4">
    <location>
        <begin position="1366"/>
        <end position="1537"/>
    </location>
</feature>
<dbReference type="PANTHER" id="PTHR41313:SF1">
    <property type="entry name" value="DNA METHYLASE ADENINE-SPECIFIC DOMAIN-CONTAINING PROTEIN"/>
    <property type="match status" value="1"/>
</dbReference>
<keyword evidence="1" id="KW-0175">Coiled coil</keyword>
<name>A0ABV6L5C2_9SPHI</name>
<keyword evidence="5" id="KW-0378">Hydrolase</keyword>
<evidence type="ECO:0000313" key="5">
    <source>
        <dbReference type="EMBL" id="MFC0514650.1"/>
    </source>
</evidence>
<dbReference type="InterPro" id="IPR014001">
    <property type="entry name" value="Helicase_ATP-bd"/>
</dbReference>
<dbReference type="InterPro" id="IPR001650">
    <property type="entry name" value="Helicase_C-like"/>
</dbReference>
<keyword evidence="5" id="KW-0347">Helicase</keyword>
<dbReference type="PROSITE" id="PS51192">
    <property type="entry name" value="HELICASE_ATP_BIND_1"/>
    <property type="match status" value="1"/>
</dbReference>
<reference evidence="5 6" key="1">
    <citation type="submission" date="2024-09" db="EMBL/GenBank/DDBJ databases">
        <authorList>
            <person name="Sun Q."/>
            <person name="Mori K."/>
        </authorList>
    </citation>
    <scope>NUCLEOTIDE SEQUENCE [LARGE SCALE GENOMIC DNA]</scope>
    <source>
        <strain evidence="5 6">NCAIM B.02415</strain>
    </source>
</reference>
<feature type="domain" description="Helicase ATP-binding" evidence="3">
    <location>
        <begin position="960"/>
        <end position="1215"/>
    </location>
</feature>
<dbReference type="PRINTS" id="PR00507">
    <property type="entry name" value="N12N6MTFRASE"/>
</dbReference>
<dbReference type="InterPro" id="IPR052933">
    <property type="entry name" value="DNA_Protect_Modify"/>
</dbReference>
<dbReference type="PANTHER" id="PTHR41313">
    <property type="entry name" value="ADENINE-SPECIFIC METHYLTRANSFERASE"/>
    <property type="match status" value="1"/>
</dbReference>